<evidence type="ECO:0000313" key="3">
    <source>
        <dbReference type="Proteomes" id="UP001597044"/>
    </source>
</evidence>
<organism evidence="2 3">
    <name type="scientific">Paraperlucidibaca wandonensis</name>
    <dbReference type="NCBI Taxonomy" id="1268273"/>
    <lineage>
        <taxon>Bacteria</taxon>
        <taxon>Pseudomonadati</taxon>
        <taxon>Pseudomonadota</taxon>
        <taxon>Gammaproteobacteria</taxon>
        <taxon>Moraxellales</taxon>
        <taxon>Moraxellaceae</taxon>
        <taxon>Paraperlucidibaca</taxon>
    </lineage>
</organism>
<feature type="signal peptide" evidence="1">
    <location>
        <begin position="1"/>
        <end position="22"/>
    </location>
</feature>
<feature type="chain" id="PRO_5047147674" evidence="1">
    <location>
        <begin position="23"/>
        <end position="533"/>
    </location>
</feature>
<keyword evidence="3" id="KW-1185">Reference proteome</keyword>
<sequence length="533" mass="57025">MLSTYVRLVALAAFSIFLNACGGDTSTVFNGTSSTAAQAERGPEYSDVDRPEPGLQGQIPLANQLSGDAAKGYRKGLKLVGQNTILDRGANFSMAWIGDCAYVTTTSPGQIFGPLASPYADAKFNPLNGMAVIDASDPANPKLVQILQSPAMLAPHESLQANEARKIIVAARGGGTAFDVYDASDCKNPKLSASINVGIGITLPELPIISEILSGIPGGLNAIDVGLPFMGHALCLSHDGKTAFATSSASTNAVINIDDIKKPYLMHLFAPAGHDCGLNPDDDRLYLAQFGFVALGVGLPNGPAVGQNGMGIYDISSIKNRSVGTSPFLFSTAPPQISFLPWTNVLIGEAPTAGSHTARWFKNKGRTYLYSSDEWPTAGVCPWAFGRIIDITDETKPRIVSNIKLEVNELDNCLETELDVANYSAHYVGFDNANEATMLFTTHYTGGLRVWDIHDPEHPKEIAYWHPVPNTKTPTVPLSEFFGSSGDRWDAVPTYVRYRPETGHIWIASYSAGFQILAFTPSAGPTVPKPTGR</sequence>
<reference evidence="3" key="1">
    <citation type="journal article" date="2019" name="Int. J. Syst. Evol. Microbiol.">
        <title>The Global Catalogue of Microorganisms (GCM) 10K type strain sequencing project: providing services to taxonomists for standard genome sequencing and annotation.</title>
        <authorList>
            <consortium name="The Broad Institute Genomics Platform"/>
            <consortium name="The Broad Institute Genome Sequencing Center for Infectious Disease"/>
            <person name="Wu L."/>
            <person name="Ma J."/>
        </authorList>
    </citation>
    <scope>NUCLEOTIDE SEQUENCE [LARGE SCALE GENOMIC DNA]</scope>
    <source>
        <strain evidence="3">CCUG 63419</strain>
    </source>
</reference>
<dbReference type="RefSeq" id="WP_379069633.1">
    <property type="nucleotide sequence ID" value="NZ_JBHTIT010000001.1"/>
</dbReference>
<keyword evidence="1" id="KW-0732">Signal</keyword>
<dbReference type="Proteomes" id="UP001597044">
    <property type="component" value="Unassembled WGS sequence"/>
</dbReference>
<evidence type="ECO:0000256" key="1">
    <source>
        <dbReference type="SAM" id="SignalP"/>
    </source>
</evidence>
<proteinExistence type="predicted"/>
<dbReference type="EMBL" id="JBHTIT010000001">
    <property type="protein sequence ID" value="MFD0949706.1"/>
    <property type="molecule type" value="Genomic_DNA"/>
</dbReference>
<name>A0ABW3HE33_9GAMM</name>
<dbReference type="SUPFAM" id="SSF50969">
    <property type="entry name" value="YVTN repeat-like/Quinoprotein amine dehydrogenase"/>
    <property type="match status" value="1"/>
</dbReference>
<accession>A0ABW3HE33</accession>
<comment type="caution">
    <text evidence="2">The sequence shown here is derived from an EMBL/GenBank/DDBJ whole genome shotgun (WGS) entry which is preliminary data.</text>
</comment>
<gene>
    <name evidence="2" type="ORF">ACFQ0F_04770</name>
</gene>
<protein>
    <submittedName>
        <fullName evidence="2">LVIVD repeat-containing protein</fullName>
    </submittedName>
</protein>
<evidence type="ECO:0000313" key="2">
    <source>
        <dbReference type="EMBL" id="MFD0949706.1"/>
    </source>
</evidence>
<dbReference type="InterPro" id="IPR011044">
    <property type="entry name" value="Quino_amine_DH_bsu"/>
</dbReference>